<dbReference type="PANTHER" id="PTHR43163">
    <property type="entry name" value="DIPEPTIDE TRANSPORT SYSTEM PERMEASE PROTEIN DPPB-RELATED"/>
    <property type="match status" value="1"/>
</dbReference>
<keyword evidence="4 7" id="KW-0812">Transmembrane</keyword>
<keyword evidence="2 7" id="KW-0813">Transport</keyword>
<protein>
    <submittedName>
        <fullName evidence="9">Peptide/nickel transport system permease protein</fullName>
    </submittedName>
</protein>
<evidence type="ECO:0000313" key="10">
    <source>
        <dbReference type="Proteomes" id="UP000199266"/>
    </source>
</evidence>
<dbReference type="CDD" id="cd06261">
    <property type="entry name" value="TM_PBP2"/>
    <property type="match status" value="1"/>
</dbReference>
<dbReference type="Gene3D" id="1.10.3720.10">
    <property type="entry name" value="MetI-like"/>
    <property type="match status" value="1"/>
</dbReference>
<evidence type="ECO:0000256" key="1">
    <source>
        <dbReference type="ARBA" id="ARBA00004651"/>
    </source>
</evidence>
<dbReference type="InterPro" id="IPR000515">
    <property type="entry name" value="MetI-like"/>
</dbReference>
<reference evidence="10" key="1">
    <citation type="submission" date="2016-10" db="EMBL/GenBank/DDBJ databases">
        <authorList>
            <person name="Varghese N."/>
            <person name="Submissions S."/>
        </authorList>
    </citation>
    <scope>NUCLEOTIDE SEQUENCE [LARGE SCALE GENOMIC DNA]</scope>
    <source>
        <strain evidence="10">DSM 13490</strain>
    </source>
</reference>
<sequence>MEIFRFICKRTLWSLVALVGLSIIIFTLSRVVPGDPARMALGPRATEEAVEALRIELKLDQPIIYQYFHWIASVLKGDFGLSLMTMRSVTDDIKIYLPATLELVIVAAIIQCVFGILLGVLATASQGSYMDYFLRIVAYIGVVTPSFVFAVLFMLLFGYKWPILPVLGRTSVGLGVQPITGMIVVDSILRCNFPVAVDAFVHLLLPATALAMNGMAQLARITRSSMIDNGERDYIVMETAQGLSKREIFFKYLLRPSVIPAVSVLALQIGALFANAFLVESIFNWPGLSRYGVEAMLFKDLNAVSAVICIVGFVFIIANIFVDILVAIIDPRVRLKAGE</sequence>
<keyword evidence="10" id="KW-1185">Reference proteome</keyword>
<feature type="transmembrane region" description="Helical" evidence="7">
    <location>
        <begin position="95"/>
        <end position="124"/>
    </location>
</feature>
<organism evidence="9 10">
    <name type="scientific">Acetomicrobium thermoterrenum DSM 13490</name>
    <dbReference type="NCBI Taxonomy" id="1120987"/>
    <lineage>
        <taxon>Bacteria</taxon>
        <taxon>Thermotogati</taxon>
        <taxon>Synergistota</taxon>
        <taxon>Synergistia</taxon>
        <taxon>Synergistales</taxon>
        <taxon>Acetomicrobiaceae</taxon>
        <taxon>Acetomicrobium</taxon>
    </lineage>
</organism>
<dbReference type="RefSeq" id="WP_091460592.1">
    <property type="nucleotide sequence ID" value="NZ_FNPD01000003.1"/>
</dbReference>
<dbReference type="GO" id="GO:0005886">
    <property type="term" value="C:plasma membrane"/>
    <property type="evidence" value="ECO:0007669"/>
    <property type="project" value="UniProtKB-SubCell"/>
</dbReference>
<evidence type="ECO:0000256" key="4">
    <source>
        <dbReference type="ARBA" id="ARBA00022692"/>
    </source>
</evidence>
<feature type="transmembrane region" description="Helical" evidence="7">
    <location>
        <begin position="12"/>
        <end position="32"/>
    </location>
</feature>
<evidence type="ECO:0000313" key="9">
    <source>
        <dbReference type="EMBL" id="SDX79843.1"/>
    </source>
</evidence>
<feature type="transmembrane region" description="Helical" evidence="7">
    <location>
        <begin position="303"/>
        <end position="329"/>
    </location>
</feature>
<dbReference type="SUPFAM" id="SSF161098">
    <property type="entry name" value="MetI-like"/>
    <property type="match status" value="1"/>
</dbReference>
<dbReference type="EMBL" id="FNPD01000003">
    <property type="protein sequence ID" value="SDX79843.1"/>
    <property type="molecule type" value="Genomic_DNA"/>
</dbReference>
<feature type="transmembrane region" description="Helical" evidence="7">
    <location>
        <begin position="136"/>
        <end position="159"/>
    </location>
</feature>
<keyword evidence="6 7" id="KW-0472">Membrane</keyword>
<dbReference type="AlphaFoldDB" id="A0A1H3EM29"/>
<dbReference type="Pfam" id="PF00528">
    <property type="entry name" value="BPD_transp_1"/>
    <property type="match status" value="1"/>
</dbReference>
<comment type="similarity">
    <text evidence="7">Belongs to the binding-protein-dependent transport system permease family.</text>
</comment>
<name>A0A1H3EM29_9BACT</name>
<evidence type="ECO:0000256" key="7">
    <source>
        <dbReference type="RuleBase" id="RU363032"/>
    </source>
</evidence>
<dbReference type="InterPro" id="IPR035906">
    <property type="entry name" value="MetI-like_sf"/>
</dbReference>
<dbReference type="Pfam" id="PF19300">
    <property type="entry name" value="BPD_transp_1_N"/>
    <property type="match status" value="1"/>
</dbReference>
<accession>A0A1H3EM29</accession>
<dbReference type="PANTHER" id="PTHR43163:SF6">
    <property type="entry name" value="DIPEPTIDE TRANSPORT SYSTEM PERMEASE PROTEIN DPPB-RELATED"/>
    <property type="match status" value="1"/>
</dbReference>
<keyword evidence="3" id="KW-1003">Cell membrane</keyword>
<evidence type="ECO:0000256" key="5">
    <source>
        <dbReference type="ARBA" id="ARBA00022989"/>
    </source>
</evidence>
<dbReference type="PROSITE" id="PS50928">
    <property type="entry name" value="ABC_TM1"/>
    <property type="match status" value="1"/>
</dbReference>
<dbReference type="Proteomes" id="UP000199266">
    <property type="component" value="Unassembled WGS sequence"/>
</dbReference>
<proteinExistence type="inferred from homology"/>
<gene>
    <name evidence="9" type="ORF">SAMN03080603_00673</name>
</gene>
<dbReference type="GO" id="GO:0071916">
    <property type="term" value="F:dipeptide transmembrane transporter activity"/>
    <property type="evidence" value="ECO:0007669"/>
    <property type="project" value="TreeGrafter"/>
</dbReference>
<comment type="subcellular location">
    <subcellularLocation>
        <location evidence="1 7">Cell membrane</location>
        <topology evidence="1 7">Multi-pass membrane protein</topology>
    </subcellularLocation>
</comment>
<evidence type="ECO:0000256" key="2">
    <source>
        <dbReference type="ARBA" id="ARBA00022448"/>
    </source>
</evidence>
<dbReference type="InterPro" id="IPR045621">
    <property type="entry name" value="BPD_transp_1_N"/>
</dbReference>
<keyword evidence="5 7" id="KW-1133">Transmembrane helix</keyword>
<evidence type="ECO:0000256" key="6">
    <source>
        <dbReference type="ARBA" id="ARBA00023136"/>
    </source>
</evidence>
<feature type="transmembrane region" description="Helical" evidence="7">
    <location>
        <begin position="258"/>
        <end position="283"/>
    </location>
</feature>
<feature type="domain" description="ABC transmembrane type-1" evidence="8">
    <location>
        <begin position="97"/>
        <end position="326"/>
    </location>
</feature>
<evidence type="ECO:0000256" key="3">
    <source>
        <dbReference type="ARBA" id="ARBA00022475"/>
    </source>
</evidence>
<evidence type="ECO:0000259" key="8">
    <source>
        <dbReference type="PROSITE" id="PS50928"/>
    </source>
</evidence>
<feature type="transmembrane region" description="Helical" evidence="7">
    <location>
        <begin position="195"/>
        <end position="216"/>
    </location>
</feature>